<protein>
    <submittedName>
        <fullName evidence="1">Uncharacterized protein</fullName>
    </submittedName>
</protein>
<dbReference type="Proteomes" id="UP000830395">
    <property type="component" value="Chromosome 18"/>
</dbReference>
<comment type="caution">
    <text evidence="1">The sequence shown here is derived from an EMBL/GenBank/DDBJ whole genome shotgun (WGS) entry which is preliminary data.</text>
</comment>
<gene>
    <name evidence="1" type="ORF">PDJAM_G00090150</name>
</gene>
<keyword evidence="2" id="KW-1185">Reference proteome</keyword>
<accession>A0ACC5Z5H6</accession>
<evidence type="ECO:0000313" key="1">
    <source>
        <dbReference type="EMBL" id="MCJ8743117.1"/>
    </source>
</evidence>
<organism evidence="1 2">
    <name type="scientific">Pangasius djambal</name>
    <dbReference type="NCBI Taxonomy" id="1691987"/>
    <lineage>
        <taxon>Eukaryota</taxon>
        <taxon>Metazoa</taxon>
        <taxon>Chordata</taxon>
        <taxon>Craniata</taxon>
        <taxon>Vertebrata</taxon>
        <taxon>Euteleostomi</taxon>
        <taxon>Actinopterygii</taxon>
        <taxon>Neopterygii</taxon>
        <taxon>Teleostei</taxon>
        <taxon>Ostariophysi</taxon>
        <taxon>Siluriformes</taxon>
        <taxon>Pangasiidae</taxon>
        <taxon>Pangasius</taxon>
    </lineage>
</organism>
<reference evidence="1" key="1">
    <citation type="submission" date="2020-02" db="EMBL/GenBank/DDBJ databases">
        <title>Genome sequencing of the panga catfish, Pangasius djambal.</title>
        <authorList>
            <person name="Wen M."/>
            <person name="Zahm M."/>
            <person name="Roques C."/>
            <person name="Cabau C."/>
            <person name="Klopp C."/>
            <person name="Donnadieu C."/>
            <person name="Jouanno E."/>
            <person name="Avarre J.-C."/>
            <person name="Campet M."/>
            <person name="Ha T."/>
            <person name="Dugue R."/>
            <person name="Lampietro C."/>
            <person name="Louis A."/>
            <person name="Herpin A."/>
            <person name="Echchiki A."/>
            <person name="Berthelot C."/>
            <person name="Parey E."/>
            <person name="Roest-Crollius H."/>
            <person name="Braasch I."/>
            <person name="Postlethwait J.H."/>
            <person name="Bobe J."/>
            <person name="Montfort J."/>
            <person name="Bouchez O."/>
            <person name="Begum T."/>
            <person name="Schartl M."/>
            <person name="Gustiano R."/>
            <person name="Guiguen Y."/>
        </authorList>
    </citation>
    <scope>NUCLEOTIDE SEQUENCE</scope>
    <source>
        <strain evidence="1">Pdj_M5554</strain>
    </source>
</reference>
<name>A0ACC5Z5H6_9TELE</name>
<proteinExistence type="predicted"/>
<sequence>MAKISPCFKKTFVFFNSLFAIFGIVIFILGLVLQQYVEEVNGLYATIILYVIGSVMFIFAVLGAYGAYKESKCALIVFFILMCLATAGVLRFAIPVAVSRLQILSVVNNSFNSALPLTKDMEHALNPIQEHFHCCGLLNGYKDWKDEVPESCNCVDAVDEHDTCERINSNYLFQNIYMNRGSEGRRFWSQPCGPVILKYLDKILTIMMGVFFSLAALAILGGLMSLFMIIRVGAPTQTQLPSLSLSYQPPKYSEVVNY</sequence>
<dbReference type="EMBL" id="CM040992">
    <property type="protein sequence ID" value="MCJ8743117.1"/>
    <property type="molecule type" value="Genomic_DNA"/>
</dbReference>
<evidence type="ECO:0000313" key="2">
    <source>
        <dbReference type="Proteomes" id="UP000830395"/>
    </source>
</evidence>